<comment type="caution">
    <text evidence="4">The sequence shown here is derived from an EMBL/GenBank/DDBJ whole genome shotgun (WGS) entry which is preliminary data.</text>
</comment>
<dbReference type="EMBL" id="MDYL01000005">
    <property type="protein sequence ID" value="OQD76164.1"/>
    <property type="molecule type" value="Genomic_DNA"/>
</dbReference>
<dbReference type="GO" id="GO:0000981">
    <property type="term" value="F:DNA-binding transcription factor activity, RNA polymerase II-specific"/>
    <property type="evidence" value="ECO:0007669"/>
    <property type="project" value="TreeGrafter"/>
</dbReference>
<dbReference type="AlphaFoldDB" id="A0A1V6PGN5"/>
<accession>A0A1V6PGN5</accession>
<organism evidence="4 5">
    <name type="scientific">Penicillium decumbens</name>
    <dbReference type="NCBI Taxonomy" id="69771"/>
    <lineage>
        <taxon>Eukaryota</taxon>
        <taxon>Fungi</taxon>
        <taxon>Dikarya</taxon>
        <taxon>Ascomycota</taxon>
        <taxon>Pezizomycotina</taxon>
        <taxon>Eurotiomycetes</taxon>
        <taxon>Eurotiomycetidae</taxon>
        <taxon>Eurotiales</taxon>
        <taxon>Aspergillaceae</taxon>
        <taxon>Penicillium</taxon>
    </lineage>
</organism>
<dbReference type="GO" id="GO:0005634">
    <property type="term" value="C:nucleus"/>
    <property type="evidence" value="ECO:0007669"/>
    <property type="project" value="TreeGrafter"/>
</dbReference>
<reference evidence="5" key="1">
    <citation type="journal article" date="2017" name="Nat. Microbiol.">
        <title>Global analysis of biosynthetic gene clusters reveals vast potential of secondary metabolite production in Penicillium species.</title>
        <authorList>
            <person name="Nielsen J.C."/>
            <person name="Grijseels S."/>
            <person name="Prigent S."/>
            <person name="Ji B."/>
            <person name="Dainat J."/>
            <person name="Nielsen K.F."/>
            <person name="Frisvad J.C."/>
            <person name="Workman M."/>
            <person name="Nielsen J."/>
        </authorList>
    </citation>
    <scope>NUCLEOTIDE SEQUENCE [LARGE SCALE GENOMIC DNA]</scope>
    <source>
        <strain evidence="5">IBT 11843</strain>
    </source>
</reference>
<evidence type="ECO:0000313" key="4">
    <source>
        <dbReference type="EMBL" id="OQD76164.1"/>
    </source>
</evidence>
<evidence type="ECO:0000256" key="2">
    <source>
        <dbReference type="ARBA" id="ARBA00023163"/>
    </source>
</evidence>
<dbReference type="Proteomes" id="UP000191522">
    <property type="component" value="Unassembled WGS sequence"/>
</dbReference>
<dbReference type="GO" id="GO:0000435">
    <property type="term" value="P:positive regulation of transcription from RNA polymerase II promoter by galactose"/>
    <property type="evidence" value="ECO:0007669"/>
    <property type="project" value="TreeGrafter"/>
</dbReference>
<evidence type="ECO:0000256" key="1">
    <source>
        <dbReference type="ARBA" id="ARBA00023015"/>
    </source>
</evidence>
<dbReference type="PANTHER" id="PTHR47424">
    <property type="entry name" value="REGULATORY PROTEIN GAL4"/>
    <property type="match status" value="1"/>
</dbReference>
<name>A0A1V6PGN5_PENDC</name>
<evidence type="ECO:0000256" key="3">
    <source>
        <dbReference type="ARBA" id="ARBA00023242"/>
    </source>
</evidence>
<dbReference type="PANTHER" id="PTHR47424:SF15">
    <property type="entry name" value="ZN(II)2CYS6 TRANSCRIPTION FACTOR (EUROFUNG)"/>
    <property type="match status" value="1"/>
</dbReference>
<evidence type="ECO:0000313" key="5">
    <source>
        <dbReference type="Proteomes" id="UP000191522"/>
    </source>
</evidence>
<sequence>MGSKVAACVGHSELGTITKCLDAAMKTIEVVYDISRVHTFFRCWWYNKTYVMFATSTFLLPMSKLGMCAKAMPLLRSVEVSVETLEAMDESAVARKSVAIIRQYLREFKAS</sequence>
<dbReference type="OrthoDB" id="2571985at2759"/>
<keyword evidence="2" id="KW-0804">Transcription</keyword>
<keyword evidence="3" id="KW-0539">Nucleus</keyword>
<dbReference type="CDD" id="cd12148">
    <property type="entry name" value="fungal_TF_MHR"/>
    <property type="match status" value="1"/>
</dbReference>
<dbReference type="GO" id="GO:0000978">
    <property type="term" value="F:RNA polymerase II cis-regulatory region sequence-specific DNA binding"/>
    <property type="evidence" value="ECO:0007669"/>
    <property type="project" value="TreeGrafter"/>
</dbReference>
<dbReference type="STRING" id="69771.A0A1V6PGN5"/>
<protein>
    <submittedName>
        <fullName evidence="4">Uncharacterized protein</fullName>
    </submittedName>
</protein>
<proteinExistence type="predicted"/>
<keyword evidence="1" id="KW-0805">Transcription regulation</keyword>
<keyword evidence="5" id="KW-1185">Reference proteome</keyword>
<dbReference type="InterPro" id="IPR051127">
    <property type="entry name" value="Fungal_SecMet_Regulators"/>
</dbReference>
<gene>
    <name evidence="4" type="ORF">PENDEC_c005G04904</name>
</gene>